<evidence type="ECO:0000313" key="8">
    <source>
        <dbReference type="EMBL" id="GAS96030.1"/>
    </source>
</evidence>
<dbReference type="GO" id="GO:0008409">
    <property type="term" value="F:5'-3' exonuclease activity"/>
    <property type="evidence" value="ECO:0007669"/>
    <property type="project" value="InterPro"/>
</dbReference>
<dbReference type="InterPro" id="IPR008918">
    <property type="entry name" value="HhH2"/>
</dbReference>
<dbReference type="InterPro" id="IPR020045">
    <property type="entry name" value="DNA_polI_H3TH"/>
</dbReference>
<dbReference type="Proteomes" id="UP000069443">
    <property type="component" value="Unassembled WGS sequence"/>
</dbReference>
<gene>
    <name evidence="8" type="ORF">RMCC_2996</name>
</gene>
<dbReference type="InterPro" id="IPR038969">
    <property type="entry name" value="FEN"/>
</dbReference>
<reference evidence="9" key="1">
    <citation type="journal article" date="2016" name="Genome Announc.">
        <title>Draft Genome Sequences of Five Rapidly Growing Mycobacterium Species, M. thermoresistibile, M. fortuitum subsp. acetamidolyticum, M. canariasense, M. brisbanense, and M. novocastrense.</title>
        <authorList>
            <person name="Katahira K."/>
            <person name="Ogura Y."/>
            <person name="Gotoh Y."/>
            <person name="Hayashi T."/>
        </authorList>
    </citation>
    <scope>NUCLEOTIDE SEQUENCE [LARGE SCALE GENOMIC DNA]</scope>
    <source>
        <strain evidence="9">JCM15298</strain>
    </source>
</reference>
<dbReference type="InterPro" id="IPR029060">
    <property type="entry name" value="PIN-like_dom_sf"/>
</dbReference>
<dbReference type="SUPFAM" id="SSF88723">
    <property type="entry name" value="PIN domain-like"/>
    <property type="match status" value="1"/>
</dbReference>
<dbReference type="OrthoDB" id="9806424at2"/>
<evidence type="ECO:0000256" key="5">
    <source>
        <dbReference type="ARBA" id="ARBA00049957"/>
    </source>
</evidence>
<keyword evidence="1" id="KW-0540">Nuclease</keyword>
<organism evidence="8 9">
    <name type="scientific">Mycolicibacterium canariasense</name>
    <name type="common">Mycobacterium canariasense</name>
    <dbReference type="NCBI Taxonomy" id="228230"/>
    <lineage>
        <taxon>Bacteria</taxon>
        <taxon>Bacillati</taxon>
        <taxon>Actinomycetota</taxon>
        <taxon>Actinomycetes</taxon>
        <taxon>Mycobacteriales</taxon>
        <taxon>Mycobacteriaceae</taxon>
        <taxon>Mycolicibacterium</taxon>
    </lineage>
</organism>
<dbReference type="CDD" id="cd09898">
    <property type="entry name" value="H3TH_53EXO"/>
    <property type="match status" value="1"/>
</dbReference>
<protein>
    <recommendedName>
        <fullName evidence="6">5'-3' exonuclease</fullName>
    </recommendedName>
</protein>
<keyword evidence="3 8" id="KW-0269">Exonuclease</keyword>
<dbReference type="SUPFAM" id="SSF47807">
    <property type="entry name" value="5' to 3' exonuclease, C-terminal subdomain"/>
    <property type="match status" value="1"/>
</dbReference>
<evidence type="ECO:0000313" key="9">
    <source>
        <dbReference type="Proteomes" id="UP000069443"/>
    </source>
</evidence>
<keyword evidence="9" id="KW-1185">Reference proteome</keyword>
<evidence type="ECO:0000259" key="7">
    <source>
        <dbReference type="SMART" id="SM00475"/>
    </source>
</evidence>
<dbReference type="GO" id="GO:0003677">
    <property type="term" value="F:DNA binding"/>
    <property type="evidence" value="ECO:0007669"/>
    <property type="project" value="UniProtKB-KW"/>
</dbReference>
<dbReference type="PANTHER" id="PTHR42646">
    <property type="entry name" value="FLAP ENDONUCLEASE XNI"/>
    <property type="match status" value="1"/>
</dbReference>
<dbReference type="CDD" id="cd09859">
    <property type="entry name" value="PIN_53EXO"/>
    <property type="match status" value="1"/>
</dbReference>
<dbReference type="InterPro" id="IPR036279">
    <property type="entry name" value="5-3_exonuclease_C_sf"/>
</dbReference>
<evidence type="ECO:0000256" key="2">
    <source>
        <dbReference type="ARBA" id="ARBA00022801"/>
    </source>
</evidence>
<dbReference type="Gene3D" id="3.40.50.1010">
    <property type="entry name" value="5'-nuclease"/>
    <property type="match status" value="1"/>
</dbReference>
<keyword evidence="2" id="KW-0378">Hydrolase</keyword>
<dbReference type="Pfam" id="PF02739">
    <property type="entry name" value="5_3_exonuc_N"/>
    <property type="match status" value="1"/>
</dbReference>
<reference evidence="9" key="2">
    <citation type="submission" date="2016-02" db="EMBL/GenBank/DDBJ databases">
        <title>Draft genome sequence of five rapidly growing Mycobacterium species.</title>
        <authorList>
            <person name="Katahira K."/>
            <person name="Gotou Y."/>
            <person name="Iida K."/>
            <person name="Ogura Y."/>
            <person name="Hayashi T."/>
        </authorList>
    </citation>
    <scope>NUCLEOTIDE SEQUENCE [LARGE SCALE GENOMIC DNA]</scope>
    <source>
        <strain evidence="9">JCM15298</strain>
    </source>
</reference>
<dbReference type="InterPro" id="IPR002421">
    <property type="entry name" value="5-3_exonuclease"/>
</dbReference>
<evidence type="ECO:0000256" key="3">
    <source>
        <dbReference type="ARBA" id="ARBA00022839"/>
    </source>
</evidence>
<accession>A0A124E288</accession>
<comment type="function">
    <text evidence="5">5'-3' exonuclease acting preferentially on double-stranded DNA.</text>
</comment>
<comment type="caution">
    <text evidence="8">The sequence shown here is derived from an EMBL/GenBank/DDBJ whole genome shotgun (WGS) entry which is preliminary data.</text>
</comment>
<dbReference type="SMART" id="SM00279">
    <property type="entry name" value="HhH2"/>
    <property type="match status" value="1"/>
</dbReference>
<sequence length="338" mass="35530">MVDAIDGEGHTSRYCQAVLHDEDPGPVLLLDGASMWFRSFFGVPSSITAPDGRPVNALRGFLDNIAALVTAHRPRRLVVCRDDDWRPQWRVDLIPSYKAHRVAVPEPAGTPDIEEVPDELTPQVDMIMAMLDAFGIATAGAAGYEADDVLGTLAARERRDAVTVVSGDRDLLQLVGDDPVPVRVFYIGRGLAKATLFGPAEVADTYGVPIDRAGPAYAELALLRGDASDGLPGVAGIGEKTAATLLAQYGSLAAILAAATDPRSTLPAAARKKLLAATDYITAAEPVVRVATDAAVTMSTPTDTLPLAAADPARVAELAGEFGVTSSIGRLQKALDRL</sequence>
<evidence type="ECO:0000256" key="4">
    <source>
        <dbReference type="ARBA" id="ARBA00023125"/>
    </source>
</evidence>
<evidence type="ECO:0000256" key="6">
    <source>
        <dbReference type="ARBA" id="ARBA00050026"/>
    </source>
</evidence>
<dbReference type="Gene3D" id="1.10.150.20">
    <property type="entry name" value="5' to 3' exonuclease, C-terminal subdomain"/>
    <property type="match status" value="1"/>
</dbReference>
<dbReference type="Pfam" id="PF01367">
    <property type="entry name" value="5_3_exonuc"/>
    <property type="match status" value="1"/>
</dbReference>
<dbReference type="EMBL" id="BCSY01000046">
    <property type="protein sequence ID" value="GAS96030.1"/>
    <property type="molecule type" value="Genomic_DNA"/>
</dbReference>
<keyword evidence="4" id="KW-0238">DNA-binding</keyword>
<feature type="domain" description="5'-3' exonuclease" evidence="7">
    <location>
        <begin position="25"/>
        <end position="306"/>
    </location>
</feature>
<dbReference type="AlphaFoldDB" id="A0A124E288"/>
<dbReference type="STRING" id="228230.RMCC_2996"/>
<evidence type="ECO:0000256" key="1">
    <source>
        <dbReference type="ARBA" id="ARBA00022722"/>
    </source>
</evidence>
<dbReference type="PANTHER" id="PTHR42646:SF2">
    <property type="entry name" value="5'-3' EXONUCLEASE FAMILY PROTEIN"/>
    <property type="match status" value="1"/>
</dbReference>
<proteinExistence type="predicted"/>
<dbReference type="GO" id="GO:0033567">
    <property type="term" value="P:DNA replication, Okazaki fragment processing"/>
    <property type="evidence" value="ECO:0007669"/>
    <property type="project" value="InterPro"/>
</dbReference>
<dbReference type="GO" id="GO:0017108">
    <property type="term" value="F:5'-flap endonuclease activity"/>
    <property type="evidence" value="ECO:0007669"/>
    <property type="project" value="InterPro"/>
</dbReference>
<name>A0A124E288_MYCCR</name>
<dbReference type="SMART" id="SM00475">
    <property type="entry name" value="53EXOc"/>
    <property type="match status" value="1"/>
</dbReference>
<dbReference type="InterPro" id="IPR020046">
    <property type="entry name" value="5-3_exonucl_a-hlix_arch_N"/>
</dbReference>